<evidence type="ECO:0000256" key="1">
    <source>
        <dbReference type="SAM" id="Phobius"/>
    </source>
</evidence>
<dbReference type="PANTHER" id="PTHR12138:SF75">
    <property type="entry name" value="SECRETED PROTEIN"/>
    <property type="match status" value="1"/>
</dbReference>
<reference evidence="2" key="1">
    <citation type="submission" date="2025-08" db="UniProtKB">
        <authorList>
            <consortium name="Ensembl"/>
        </authorList>
    </citation>
    <scope>IDENTIFICATION</scope>
</reference>
<name>A0A8C9M0L3_9PRIM</name>
<keyword evidence="1" id="KW-1133">Transmembrane helix</keyword>
<evidence type="ECO:0000313" key="2">
    <source>
        <dbReference type="Ensembl" id="ENSPTEP00000043408.1"/>
    </source>
</evidence>
<keyword evidence="3" id="KW-1185">Reference proteome</keyword>
<sequence>HGESKPLISLISLLKSFYFIIIINFFLRRNLDLSPSLEYSGRISAHCKLLLPGSHHSPASAS</sequence>
<dbReference type="Ensembl" id="ENSPTET00000057812.1">
    <property type="protein sequence ID" value="ENSPTEP00000043408.1"/>
    <property type="gene ID" value="ENSPTEG00000039535.1"/>
</dbReference>
<feature type="transmembrane region" description="Helical" evidence="1">
    <location>
        <begin position="6"/>
        <end position="27"/>
    </location>
</feature>
<keyword evidence="1" id="KW-0812">Transmembrane</keyword>
<dbReference type="Proteomes" id="UP000694416">
    <property type="component" value="Unplaced"/>
</dbReference>
<organism evidence="2 3">
    <name type="scientific">Piliocolobus tephrosceles</name>
    <name type="common">Ugandan red Colobus</name>
    <dbReference type="NCBI Taxonomy" id="591936"/>
    <lineage>
        <taxon>Eukaryota</taxon>
        <taxon>Metazoa</taxon>
        <taxon>Chordata</taxon>
        <taxon>Craniata</taxon>
        <taxon>Vertebrata</taxon>
        <taxon>Euteleostomi</taxon>
        <taxon>Mammalia</taxon>
        <taxon>Eutheria</taxon>
        <taxon>Euarchontoglires</taxon>
        <taxon>Primates</taxon>
        <taxon>Haplorrhini</taxon>
        <taxon>Catarrhini</taxon>
        <taxon>Cercopithecidae</taxon>
        <taxon>Colobinae</taxon>
        <taxon>Piliocolobus</taxon>
    </lineage>
</organism>
<protein>
    <submittedName>
        <fullName evidence="2">Uncharacterized protein</fullName>
    </submittedName>
</protein>
<reference evidence="2" key="2">
    <citation type="submission" date="2025-09" db="UniProtKB">
        <authorList>
            <consortium name="Ensembl"/>
        </authorList>
    </citation>
    <scope>IDENTIFICATION</scope>
</reference>
<dbReference type="AlphaFoldDB" id="A0A8C9M0L3"/>
<evidence type="ECO:0000313" key="3">
    <source>
        <dbReference type="Proteomes" id="UP000694416"/>
    </source>
</evidence>
<dbReference type="PANTHER" id="PTHR12138">
    <property type="entry name" value="PRIMATE-EXPANDED PROTEIN FAMILY"/>
    <property type="match status" value="1"/>
</dbReference>
<proteinExistence type="predicted"/>
<accession>A0A8C9M0L3</accession>
<keyword evidence="1" id="KW-0472">Membrane</keyword>